<reference evidence="2" key="1">
    <citation type="submission" date="2016-03" db="EMBL/GenBank/DDBJ databases">
        <title>Mechanisms controlling the formation of the plant cell surface in tip-growing cells are functionally conserved among land plants.</title>
        <authorList>
            <person name="Honkanen S."/>
            <person name="Jones V.A."/>
            <person name="Morieri G."/>
            <person name="Champion C."/>
            <person name="Hetherington A.J."/>
            <person name="Kelly S."/>
            <person name="Saint-Marcoux D."/>
            <person name="Proust H."/>
            <person name="Prescott H."/>
            <person name="Dolan L."/>
        </authorList>
    </citation>
    <scope>NUCLEOTIDE SEQUENCE [LARGE SCALE GENOMIC DNA]</scope>
    <source>
        <tissue evidence="2">Whole gametophyte</tissue>
    </source>
</reference>
<name>A0A176WQF1_MARPO</name>
<protein>
    <submittedName>
        <fullName evidence="2">Uncharacterized protein</fullName>
    </submittedName>
</protein>
<evidence type="ECO:0000313" key="2">
    <source>
        <dbReference type="EMBL" id="OAE34526.1"/>
    </source>
</evidence>
<feature type="region of interest" description="Disordered" evidence="1">
    <location>
        <begin position="121"/>
        <end position="153"/>
    </location>
</feature>
<proteinExistence type="predicted"/>
<accession>A0A176WQF1</accession>
<dbReference type="Proteomes" id="UP000077202">
    <property type="component" value="Unassembled WGS sequence"/>
</dbReference>
<organism evidence="2 3">
    <name type="scientific">Marchantia polymorpha subsp. ruderalis</name>
    <dbReference type="NCBI Taxonomy" id="1480154"/>
    <lineage>
        <taxon>Eukaryota</taxon>
        <taxon>Viridiplantae</taxon>
        <taxon>Streptophyta</taxon>
        <taxon>Embryophyta</taxon>
        <taxon>Marchantiophyta</taxon>
        <taxon>Marchantiopsida</taxon>
        <taxon>Marchantiidae</taxon>
        <taxon>Marchantiales</taxon>
        <taxon>Marchantiaceae</taxon>
        <taxon>Marchantia</taxon>
    </lineage>
</organism>
<gene>
    <name evidence="2" type="ORF">AXG93_1515s1080</name>
</gene>
<feature type="compositionally biased region" description="Basic and acidic residues" evidence="1">
    <location>
        <begin position="131"/>
        <end position="153"/>
    </location>
</feature>
<sequence length="259" mass="28445">MCDTRLRHKENDLVILFAFGGKFLRPNTFGTSAAFVDRFRLRIASAEELQEVRVSIELSAQDLARKWPGPRGGGEARNPPMGMELGVSGDGTQVAAGEEPTSARIPTGSGEMVGLRLGTSVGKTRCPSAHHQLDREQKKNREQYECRGSENGSERRSRVNAKCLLLPPEVGRFTSPLVGQSRKLASLFCRQAVRTPDEPRRDGTRHPRGRMRVHELAEDSGTPCTEGTDAFGGGRKAFEPRKTACGTDKCASDRQVLRL</sequence>
<evidence type="ECO:0000256" key="1">
    <source>
        <dbReference type="SAM" id="MobiDB-lite"/>
    </source>
</evidence>
<comment type="caution">
    <text evidence="2">The sequence shown here is derived from an EMBL/GenBank/DDBJ whole genome shotgun (WGS) entry which is preliminary data.</text>
</comment>
<dbReference type="EMBL" id="LVLJ01000394">
    <property type="protein sequence ID" value="OAE34526.1"/>
    <property type="molecule type" value="Genomic_DNA"/>
</dbReference>
<evidence type="ECO:0000313" key="3">
    <source>
        <dbReference type="Proteomes" id="UP000077202"/>
    </source>
</evidence>
<dbReference type="AlphaFoldDB" id="A0A176WQF1"/>
<keyword evidence="3" id="KW-1185">Reference proteome</keyword>